<dbReference type="InterPro" id="IPR012270">
    <property type="entry name" value="CCR4-NOT_su3/5"/>
</dbReference>
<comment type="function">
    <text evidence="10">Acts as component of the CCR4-NOT core complex, which in the nucleus seems to be a general transcription factor, and in the cytoplasm the major mRNA deadenylase involved in mRNA turnover. The NOT protein subcomplex negatively regulates the basal and activated transcription of many genes. Preferentially affects TC-type TATA element-dependent transcription. Could directly or indirectly inhibit component(s) of the general transcription machinery.</text>
</comment>
<evidence type="ECO:0000256" key="12">
    <source>
        <dbReference type="SAM" id="MobiDB-lite"/>
    </source>
</evidence>
<dbReference type="Proteomes" id="UP000001996">
    <property type="component" value="Unassembled WGS sequence"/>
</dbReference>
<name>A5DSP0_LODEL</name>
<organism evidence="15 16">
    <name type="scientific">Lodderomyces elongisporus (strain ATCC 11503 / CBS 2605 / JCM 1781 / NBRC 1676 / NRRL YB-4239)</name>
    <name type="common">Yeast</name>
    <name type="synonym">Saccharomyces elongisporus</name>
    <dbReference type="NCBI Taxonomy" id="379508"/>
    <lineage>
        <taxon>Eukaryota</taxon>
        <taxon>Fungi</taxon>
        <taxon>Dikarya</taxon>
        <taxon>Ascomycota</taxon>
        <taxon>Saccharomycotina</taxon>
        <taxon>Pichiomycetes</taxon>
        <taxon>Debaryomycetaceae</taxon>
        <taxon>Candida/Lodderomyces clade</taxon>
        <taxon>Lodderomyces</taxon>
    </lineage>
</organism>
<accession>A5DSP0</accession>
<dbReference type="Gene3D" id="2.30.30.1020">
    <property type="entry name" value="CCR4-NOT complex subunit 2/3/5, C-terminal domain"/>
    <property type="match status" value="1"/>
</dbReference>
<comment type="similarity">
    <text evidence="3 10">Belongs to the CNOT2/3/5 family.</text>
</comment>
<dbReference type="STRING" id="379508.A5DSP0"/>
<dbReference type="GO" id="GO:0030015">
    <property type="term" value="C:CCR4-NOT core complex"/>
    <property type="evidence" value="ECO:0007669"/>
    <property type="project" value="UniProtKB-UniRule"/>
</dbReference>
<feature type="region of interest" description="Disordered" evidence="12">
    <location>
        <begin position="309"/>
        <end position="356"/>
    </location>
</feature>
<keyword evidence="16" id="KW-1185">Reference proteome</keyword>
<dbReference type="InParanoid" id="A5DSP0"/>
<evidence type="ECO:0000313" key="16">
    <source>
        <dbReference type="Proteomes" id="UP000001996"/>
    </source>
</evidence>
<dbReference type="PANTHER" id="PTHR23326">
    <property type="entry name" value="CCR4 NOT-RELATED"/>
    <property type="match status" value="1"/>
</dbReference>
<feature type="compositionally biased region" description="Polar residues" evidence="12">
    <location>
        <begin position="185"/>
        <end position="194"/>
    </location>
</feature>
<feature type="domain" description="NOT2/NOT3/NOT5 C-terminal" evidence="14">
    <location>
        <begin position="492"/>
        <end position="641"/>
    </location>
</feature>
<keyword evidence="4 10" id="KW-0963">Cytoplasm</keyword>
<dbReference type="GeneID" id="5235740"/>
<evidence type="ECO:0000256" key="8">
    <source>
        <dbReference type="ARBA" id="ARBA00023163"/>
    </source>
</evidence>
<evidence type="ECO:0000256" key="1">
    <source>
        <dbReference type="ARBA" id="ARBA00004123"/>
    </source>
</evidence>
<evidence type="ECO:0000256" key="11">
    <source>
        <dbReference type="SAM" id="Coils"/>
    </source>
</evidence>
<feature type="compositionally biased region" description="Low complexity" evidence="12">
    <location>
        <begin position="196"/>
        <end position="224"/>
    </location>
</feature>
<keyword evidence="8 10" id="KW-0804">Transcription</keyword>
<keyword evidence="6" id="KW-0597">Phosphoprotein</keyword>
<feature type="compositionally biased region" description="Polar residues" evidence="12">
    <location>
        <begin position="609"/>
        <end position="619"/>
    </location>
</feature>
<comment type="subcellular location">
    <subcellularLocation>
        <location evidence="2 10">Cytoplasm</location>
    </subcellularLocation>
    <subcellularLocation>
        <location evidence="1 10">Nucleus</location>
    </subcellularLocation>
</comment>
<keyword evidence="5 10" id="KW-0678">Repressor</keyword>
<proteinExistence type="inferred from homology"/>
<gene>
    <name evidence="15" type="ORF">LELG_00376</name>
</gene>
<feature type="coiled-coil region" evidence="11">
    <location>
        <begin position="43"/>
        <end position="112"/>
    </location>
</feature>
<keyword evidence="7 10" id="KW-0805">Transcription regulation</keyword>
<dbReference type="Pfam" id="PF04153">
    <property type="entry name" value="NOT2_3_5_C"/>
    <property type="match status" value="1"/>
</dbReference>
<dbReference type="OrthoDB" id="293823at2759"/>
<dbReference type="InterPro" id="IPR007282">
    <property type="entry name" value="NOT2/3/5_C"/>
</dbReference>
<sequence>MDDFKEVERNSKIKQFSNEGLEMQKETQKQSRFGDVAKVQEACDYISDIIQQLNNQNDELDRELESLSQQMKKKGGHSSTTLATIEDIKYKIDRNNTHIDKLEGVLEDLENDRLDPAKIDDVKDDLDYYVEMNQDDDYVEYDEFYDQLEVADDDDENDIEIEGSLAQMATETIEEEERKRLELQQLGTQQSEATRATHSAASQTAGTTTGASASASASASSALSHPHHSHHPSSHSGKSLSVSNEPHLQGHVSSSSGGLHNTANVSAAPVKKLRHQTSNVALAPAPPPPITSGNSYSNVIKAAQAAQLNNNNNNNNTNINNNTTTTSSSSNNNGSSSGINAANVISGGGNPTSHTSTPIVNNNVPLATALAKSVNNNNNTNVATPGKAQPPPGLAHIASANNVINNIARSQSSSPLPSQIKLHNLNDGELLPKKVSNASQLSTATNNTTGSATNGDGTVYFGDSINQFTNVANSRLQDPLPFQSISNLLESSLLNCPDSFDAEKPRQYTPKTVHPSLIDYPQEPMYELNSVHYMQKFDDDLLFCCFYYGEDGCMDNFAKWNAAKELTKRGWVFNEELSQWCLKSTGKTTGKIGRSRSSSIAPTALAGGNSASDQSLTENNGGGEKEMYTKYFDEKTWLIRNYNYQKV</sequence>
<dbReference type="InterPro" id="IPR038635">
    <property type="entry name" value="CCR4-NOT_su2/3/5_C_sf"/>
</dbReference>
<dbReference type="OMA" id="KHKYHIN"/>
<feature type="compositionally biased region" description="Polar residues" evidence="12">
    <location>
        <begin position="242"/>
        <end position="262"/>
    </location>
</feature>
<protein>
    <recommendedName>
        <fullName evidence="10">General negative regulator of transcription subunit</fullName>
    </recommendedName>
</protein>
<dbReference type="GO" id="GO:0006355">
    <property type="term" value="P:regulation of DNA-templated transcription"/>
    <property type="evidence" value="ECO:0007669"/>
    <property type="project" value="InterPro"/>
</dbReference>
<feature type="domain" description="CCR4-Not complex component Not N-terminal" evidence="13">
    <location>
        <begin position="1"/>
        <end position="150"/>
    </location>
</feature>
<evidence type="ECO:0000256" key="5">
    <source>
        <dbReference type="ARBA" id="ARBA00022491"/>
    </source>
</evidence>
<evidence type="ECO:0000256" key="6">
    <source>
        <dbReference type="ARBA" id="ARBA00022553"/>
    </source>
</evidence>
<dbReference type="GO" id="GO:0005634">
    <property type="term" value="C:nucleus"/>
    <property type="evidence" value="ECO:0007669"/>
    <property type="project" value="UniProtKB-SubCell"/>
</dbReference>
<feature type="region of interest" description="Disordered" evidence="12">
    <location>
        <begin position="587"/>
        <end position="622"/>
    </location>
</feature>
<dbReference type="eggNOG" id="KOG2150">
    <property type="taxonomic scope" value="Eukaryota"/>
</dbReference>
<evidence type="ECO:0000256" key="4">
    <source>
        <dbReference type="ARBA" id="ARBA00022490"/>
    </source>
</evidence>
<dbReference type="KEGG" id="lel:PVL30_000368"/>
<dbReference type="HOGENOM" id="CLU_013819_3_0_1"/>
<feature type="compositionally biased region" description="Basic and acidic residues" evidence="12">
    <location>
        <begin position="1"/>
        <end position="11"/>
    </location>
</feature>
<dbReference type="Pfam" id="PF04065">
    <property type="entry name" value="Not3"/>
    <property type="match status" value="1"/>
</dbReference>
<evidence type="ECO:0000259" key="13">
    <source>
        <dbReference type="Pfam" id="PF04065"/>
    </source>
</evidence>
<evidence type="ECO:0000256" key="2">
    <source>
        <dbReference type="ARBA" id="ARBA00004496"/>
    </source>
</evidence>
<dbReference type="PIRSF" id="PIRSF005290">
    <property type="entry name" value="NOT_su_3_5"/>
    <property type="match status" value="1"/>
</dbReference>
<keyword evidence="9 10" id="KW-0539">Nucleus</keyword>
<evidence type="ECO:0000256" key="9">
    <source>
        <dbReference type="ARBA" id="ARBA00023242"/>
    </source>
</evidence>
<evidence type="ECO:0000313" key="15">
    <source>
        <dbReference type="EMBL" id="EDK42198.1"/>
    </source>
</evidence>
<feature type="compositionally biased region" description="Low complexity" evidence="12">
    <location>
        <begin position="309"/>
        <end position="343"/>
    </location>
</feature>
<dbReference type="InterPro" id="IPR040168">
    <property type="entry name" value="Not2/3/5"/>
</dbReference>
<feature type="region of interest" description="Disordered" evidence="12">
    <location>
        <begin position="185"/>
        <end position="262"/>
    </location>
</feature>
<evidence type="ECO:0000259" key="14">
    <source>
        <dbReference type="Pfam" id="PF04153"/>
    </source>
</evidence>
<reference evidence="15 16" key="1">
    <citation type="journal article" date="2009" name="Nature">
        <title>Evolution of pathogenicity and sexual reproduction in eight Candida genomes.</title>
        <authorList>
            <person name="Butler G."/>
            <person name="Rasmussen M.D."/>
            <person name="Lin M.F."/>
            <person name="Santos M.A."/>
            <person name="Sakthikumar S."/>
            <person name="Munro C.A."/>
            <person name="Rheinbay E."/>
            <person name="Grabherr M."/>
            <person name="Forche A."/>
            <person name="Reedy J.L."/>
            <person name="Agrafioti I."/>
            <person name="Arnaud M.B."/>
            <person name="Bates S."/>
            <person name="Brown A.J."/>
            <person name="Brunke S."/>
            <person name="Costanzo M.C."/>
            <person name="Fitzpatrick D.A."/>
            <person name="de Groot P.W."/>
            <person name="Harris D."/>
            <person name="Hoyer L.L."/>
            <person name="Hube B."/>
            <person name="Klis F.M."/>
            <person name="Kodira C."/>
            <person name="Lennard N."/>
            <person name="Logue M.E."/>
            <person name="Martin R."/>
            <person name="Neiman A.M."/>
            <person name="Nikolaou E."/>
            <person name="Quail M.A."/>
            <person name="Quinn J."/>
            <person name="Santos M.C."/>
            <person name="Schmitzberger F.F."/>
            <person name="Sherlock G."/>
            <person name="Shah P."/>
            <person name="Silverstein K.A."/>
            <person name="Skrzypek M.S."/>
            <person name="Soll D."/>
            <person name="Staggs R."/>
            <person name="Stansfield I."/>
            <person name="Stumpf M.P."/>
            <person name="Sudbery P.E."/>
            <person name="Srikantha T."/>
            <person name="Zeng Q."/>
            <person name="Berman J."/>
            <person name="Berriman M."/>
            <person name="Heitman J."/>
            <person name="Gow N.A."/>
            <person name="Lorenz M.C."/>
            <person name="Birren B.W."/>
            <person name="Kellis M."/>
            <person name="Cuomo C.A."/>
        </authorList>
    </citation>
    <scope>NUCLEOTIDE SEQUENCE [LARGE SCALE GENOMIC DNA]</scope>
    <source>
        <strain evidence="16">ATCC 11503 / BCRC 21390 / CBS 2605 / JCM 1781 / NBRC 1676 / NRRL YB-4239</strain>
    </source>
</reference>
<dbReference type="InterPro" id="IPR007207">
    <property type="entry name" value="Not_N"/>
</dbReference>
<keyword evidence="11" id="KW-0175">Coiled coil</keyword>
<dbReference type="VEuPathDB" id="FungiDB:LELG_00376"/>
<evidence type="ECO:0000256" key="3">
    <source>
        <dbReference type="ARBA" id="ARBA00007682"/>
    </source>
</evidence>
<dbReference type="EMBL" id="CH981524">
    <property type="protein sequence ID" value="EDK42198.1"/>
    <property type="molecule type" value="Genomic_DNA"/>
</dbReference>
<keyword evidence="10" id="KW-0010">Activator</keyword>
<evidence type="ECO:0000256" key="7">
    <source>
        <dbReference type="ARBA" id="ARBA00023015"/>
    </source>
</evidence>
<dbReference type="AlphaFoldDB" id="A5DSP0"/>
<evidence type="ECO:0000256" key="10">
    <source>
        <dbReference type="PIRNR" id="PIRNR005290"/>
    </source>
</evidence>
<dbReference type="GO" id="GO:0000289">
    <property type="term" value="P:nuclear-transcribed mRNA poly(A) tail shortening"/>
    <property type="evidence" value="ECO:0007669"/>
    <property type="project" value="UniProtKB-ARBA"/>
</dbReference>
<dbReference type="FunCoup" id="A5DSP0">
    <property type="interactions" value="145"/>
</dbReference>
<feature type="region of interest" description="Disordered" evidence="12">
    <location>
        <begin position="1"/>
        <end position="29"/>
    </location>
</feature>
<dbReference type="GO" id="GO:0000932">
    <property type="term" value="C:P-body"/>
    <property type="evidence" value="ECO:0007669"/>
    <property type="project" value="UniProtKB-UniRule"/>
</dbReference>